<dbReference type="PANTHER" id="PTHR46228">
    <property type="entry name" value="KELCH DOMAIN-CONTAINING PROTEIN"/>
    <property type="match status" value="1"/>
</dbReference>
<accession>A0A9D4LI63</accession>
<protein>
    <recommendedName>
        <fullName evidence="5">Kelch domain-containing protein 2</fullName>
    </recommendedName>
</protein>
<reference evidence="3" key="1">
    <citation type="journal article" date="2019" name="bioRxiv">
        <title>The Genome of the Zebra Mussel, Dreissena polymorpha: A Resource for Invasive Species Research.</title>
        <authorList>
            <person name="McCartney M.A."/>
            <person name="Auch B."/>
            <person name="Kono T."/>
            <person name="Mallez S."/>
            <person name="Zhang Y."/>
            <person name="Obille A."/>
            <person name="Becker A."/>
            <person name="Abrahante J.E."/>
            <person name="Garbe J."/>
            <person name="Badalamenti J.P."/>
            <person name="Herman A."/>
            <person name="Mangelson H."/>
            <person name="Liachko I."/>
            <person name="Sullivan S."/>
            <person name="Sone E.D."/>
            <person name="Koren S."/>
            <person name="Silverstein K.A.T."/>
            <person name="Beckman K.B."/>
            <person name="Gohl D.M."/>
        </authorList>
    </citation>
    <scope>NUCLEOTIDE SEQUENCE</scope>
    <source>
        <strain evidence="3">Duluth1</strain>
        <tissue evidence="3">Whole animal</tissue>
    </source>
</reference>
<evidence type="ECO:0000313" key="3">
    <source>
        <dbReference type="EMBL" id="KAH3859028.1"/>
    </source>
</evidence>
<dbReference type="PANTHER" id="PTHR46228:SF2">
    <property type="entry name" value="KELCH REPEAT PROTEIN (AFU_ORTHOLOGUE AFUA_4G14350)"/>
    <property type="match status" value="1"/>
</dbReference>
<dbReference type="Proteomes" id="UP000828390">
    <property type="component" value="Unassembled WGS sequence"/>
</dbReference>
<gene>
    <name evidence="3" type="ORF">DPMN_101674</name>
</gene>
<dbReference type="AlphaFoldDB" id="A0A9D4LI63"/>
<comment type="caution">
    <text evidence="3">The sequence shown here is derived from an EMBL/GenBank/DDBJ whole genome shotgun (WGS) entry which is preliminary data.</text>
</comment>
<sequence length="416" mass="47061">MESESVSGRHKWTHICDVEGRIGHTASAINDSMIIWGGYRDDTETLSEKYLPSKTVQIYHADLQFWIEHETTGFIPVGTSGACSCVIDNKMYVFAGHTLDGNVDSLLYLDLNTMHWTNLTPTVDITGGVEDSILWPSPRDKFTMWTFNYKIYCFGGFGPKVGQHLISSLPSGFVPGDENGTSFRGWNNHLMVYDTVTNTWSSPLCKGTPPCARAAHAAIRVRGQAYIFGGRHKNQRLNDLHCLDLVKMEWSGELYVEGASPCGRSWHTFTAVSDTQAFLYGGYSNAREPLGDAWQLHIASRQWSQLTVDLNSPRLWHTCCCVGDRELLVFGGCANDILNYQERNITPKEILHFRLQPAKLQKLCLEKTFLEKDWTSEQWDLLPPILRKWLKQKMEICAQQQMCLKNSEHGISCVIA</sequence>
<dbReference type="InterPro" id="IPR015915">
    <property type="entry name" value="Kelch-typ_b-propeller"/>
</dbReference>
<reference evidence="3" key="2">
    <citation type="submission" date="2020-11" db="EMBL/GenBank/DDBJ databases">
        <authorList>
            <person name="McCartney M.A."/>
            <person name="Auch B."/>
            <person name="Kono T."/>
            <person name="Mallez S."/>
            <person name="Becker A."/>
            <person name="Gohl D.M."/>
            <person name="Silverstein K.A.T."/>
            <person name="Koren S."/>
            <person name="Bechman K.B."/>
            <person name="Herman A."/>
            <person name="Abrahante J.E."/>
            <person name="Garbe J."/>
        </authorList>
    </citation>
    <scope>NUCLEOTIDE SEQUENCE</scope>
    <source>
        <strain evidence="3">Duluth1</strain>
        <tissue evidence="3">Whole animal</tissue>
    </source>
</reference>
<keyword evidence="4" id="KW-1185">Reference proteome</keyword>
<proteinExistence type="predicted"/>
<dbReference type="Pfam" id="PF24681">
    <property type="entry name" value="Kelch_KLHDC2_KLHL20_DRC7"/>
    <property type="match status" value="2"/>
</dbReference>
<dbReference type="SUPFAM" id="SSF117281">
    <property type="entry name" value="Kelch motif"/>
    <property type="match status" value="2"/>
</dbReference>
<evidence type="ECO:0000313" key="4">
    <source>
        <dbReference type="Proteomes" id="UP000828390"/>
    </source>
</evidence>
<organism evidence="3 4">
    <name type="scientific">Dreissena polymorpha</name>
    <name type="common">Zebra mussel</name>
    <name type="synonym">Mytilus polymorpha</name>
    <dbReference type="NCBI Taxonomy" id="45954"/>
    <lineage>
        <taxon>Eukaryota</taxon>
        <taxon>Metazoa</taxon>
        <taxon>Spiralia</taxon>
        <taxon>Lophotrochozoa</taxon>
        <taxon>Mollusca</taxon>
        <taxon>Bivalvia</taxon>
        <taxon>Autobranchia</taxon>
        <taxon>Heteroconchia</taxon>
        <taxon>Euheterodonta</taxon>
        <taxon>Imparidentia</taxon>
        <taxon>Neoheterodontei</taxon>
        <taxon>Myida</taxon>
        <taxon>Dreissenoidea</taxon>
        <taxon>Dreissenidae</taxon>
        <taxon>Dreissena</taxon>
    </lineage>
</organism>
<evidence type="ECO:0008006" key="5">
    <source>
        <dbReference type="Google" id="ProtNLM"/>
    </source>
</evidence>
<keyword evidence="2" id="KW-0677">Repeat</keyword>
<dbReference type="EMBL" id="JAIWYP010000003">
    <property type="protein sequence ID" value="KAH3859028.1"/>
    <property type="molecule type" value="Genomic_DNA"/>
</dbReference>
<evidence type="ECO:0000256" key="2">
    <source>
        <dbReference type="ARBA" id="ARBA00022737"/>
    </source>
</evidence>
<name>A0A9D4LI63_DREPO</name>
<evidence type="ECO:0000256" key="1">
    <source>
        <dbReference type="ARBA" id="ARBA00022441"/>
    </source>
</evidence>
<keyword evidence="1" id="KW-0880">Kelch repeat</keyword>
<dbReference type="OrthoDB" id="432528at2759"/>
<dbReference type="Gene3D" id="2.120.10.80">
    <property type="entry name" value="Kelch-type beta propeller"/>
    <property type="match status" value="3"/>
</dbReference>